<feature type="domain" description="Exonuclease" evidence="6">
    <location>
        <begin position="304"/>
        <end position="471"/>
    </location>
</feature>
<reference evidence="8" key="1">
    <citation type="journal article" date="2015" name="Genome Announc.">
        <title>Draft genome sequence of the fungus Penicillium brasilianum MG11.</title>
        <authorList>
            <person name="Horn F."/>
            <person name="Linde J."/>
            <person name="Mattern D.J."/>
            <person name="Walther G."/>
            <person name="Guthke R."/>
            <person name="Brakhage A.A."/>
            <person name="Valiante V."/>
        </authorList>
    </citation>
    <scope>NUCLEOTIDE SEQUENCE [LARGE SCALE GENOMIC DNA]</scope>
    <source>
        <strain evidence="8">MG11</strain>
    </source>
</reference>
<keyword evidence="4" id="KW-0269">Exonuclease</keyword>
<dbReference type="Proteomes" id="UP000042958">
    <property type="component" value="Unassembled WGS sequence"/>
</dbReference>
<dbReference type="InterPro" id="IPR012337">
    <property type="entry name" value="RNaseH-like_sf"/>
</dbReference>
<dbReference type="GO" id="GO:0004527">
    <property type="term" value="F:exonuclease activity"/>
    <property type="evidence" value="ECO:0007669"/>
    <property type="project" value="UniProtKB-KW"/>
</dbReference>
<dbReference type="AlphaFoldDB" id="A0A0F7VG15"/>
<proteinExistence type="predicted"/>
<evidence type="ECO:0000256" key="1">
    <source>
        <dbReference type="ARBA" id="ARBA00022552"/>
    </source>
</evidence>
<accession>A0A0F7VG15</accession>
<dbReference type="InterPro" id="IPR047021">
    <property type="entry name" value="REXO1/3/4-like"/>
</dbReference>
<keyword evidence="1" id="KW-0698">rRNA processing</keyword>
<evidence type="ECO:0000313" key="8">
    <source>
        <dbReference type="Proteomes" id="UP000042958"/>
    </source>
</evidence>
<gene>
    <name evidence="7" type="ORF">PMG11_04428</name>
</gene>
<comment type="function">
    <text evidence="5">Exoribonuclease involved in ribosome biosynthesis. Involved in the processing of ITS1, the internal transcribed spacer localized between the 18S and 5.8S rRNAs.</text>
</comment>
<dbReference type="PANTHER" id="PTHR12801">
    <property type="entry name" value="RNA EXONUCLEASE REXO1 / RECO3 FAMILY MEMBER-RELATED"/>
    <property type="match status" value="1"/>
</dbReference>
<dbReference type="STRING" id="104259.A0A0F7VG15"/>
<dbReference type="InterPro" id="IPR036397">
    <property type="entry name" value="RNaseH_sf"/>
</dbReference>
<name>A0A0F7VG15_PENBI</name>
<keyword evidence="2" id="KW-0540">Nuclease</keyword>
<dbReference type="GO" id="GO:0005634">
    <property type="term" value="C:nucleus"/>
    <property type="evidence" value="ECO:0007669"/>
    <property type="project" value="TreeGrafter"/>
</dbReference>
<evidence type="ECO:0000259" key="6">
    <source>
        <dbReference type="SMART" id="SM00479"/>
    </source>
</evidence>
<keyword evidence="3" id="KW-0378">Hydrolase</keyword>
<evidence type="ECO:0000256" key="5">
    <source>
        <dbReference type="ARBA" id="ARBA00025599"/>
    </source>
</evidence>
<organism evidence="7 8">
    <name type="scientific">Penicillium brasilianum</name>
    <dbReference type="NCBI Taxonomy" id="104259"/>
    <lineage>
        <taxon>Eukaryota</taxon>
        <taxon>Fungi</taxon>
        <taxon>Dikarya</taxon>
        <taxon>Ascomycota</taxon>
        <taxon>Pezizomycotina</taxon>
        <taxon>Eurotiomycetes</taxon>
        <taxon>Eurotiomycetidae</taxon>
        <taxon>Eurotiales</taxon>
        <taxon>Aspergillaceae</taxon>
        <taxon>Penicillium</taxon>
    </lineage>
</organism>
<sequence>MVPPLSYQPKMVRSATQLTPVRFTEQQWADLNGLVLSRGQMIENGLRVENYNTHELAQLRRCLLCRQRIFQKRKKILFDDNGNEIEHEKSGDVQSARNGKVITAQKAALNTQLAEDLEWALLVRQRLVFLEDDNHGTTQGSKKTNKQTDVGEPPHSGFGYYLHPFGMLADPECIFDYSKFTTSSAHEPIWYRLGSDGKAVHYQSRLQMSTETGNASWYSVKVTEGEFQEYLRNHKYRPEDITKKGPCHGHPGCFSKGKFICCNQGAFSRGCSESPHHVNNQTPWQLWKDFELHQTPKHCKNPRRCIVLDCEMGAANTGEPELVRITAIDFFSGETLLDSLVFPQVKMWHLNKKYSGVDWSMLYKARDVGQVIKGRDAARRQLWKFVGAETIVIVHGGHNDFLSLRWIHRKVIDTLNCESRLTTPAKSPSLQKLAKAHLGREIQKGRGGHDSLEDAQATRDLAVWYMQNLPTSTKVQAERQQ</sequence>
<dbReference type="InterPro" id="IPR013520">
    <property type="entry name" value="Ribonucl_H"/>
</dbReference>
<dbReference type="PANTHER" id="PTHR12801:SF45">
    <property type="entry name" value="RNA EXONUCLEASE 4"/>
    <property type="match status" value="1"/>
</dbReference>
<dbReference type="SMART" id="SM00479">
    <property type="entry name" value="EXOIII"/>
    <property type="match status" value="1"/>
</dbReference>
<dbReference type="CDD" id="cd06137">
    <property type="entry name" value="DEDDh_RNase"/>
    <property type="match status" value="1"/>
</dbReference>
<evidence type="ECO:0000256" key="4">
    <source>
        <dbReference type="ARBA" id="ARBA00022839"/>
    </source>
</evidence>
<dbReference type="GO" id="GO:0006364">
    <property type="term" value="P:rRNA processing"/>
    <property type="evidence" value="ECO:0007669"/>
    <property type="project" value="UniProtKB-KW"/>
</dbReference>
<dbReference type="OrthoDB" id="16516at2759"/>
<dbReference type="Gene3D" id="3.30.420.10">
    <property type="entry name" value="Ribonuclease H-like superfamily/Ribonuclease H"/>
    <property type="match status" value="1"/>
</dbReference>
<evidence type="ECO:0000256" key="2">
    <source>
        <dbReference type="ARBA" id="ARBA00022722"/>
    </source>
</evidence>
<dbReference type="EMBL" id="CDHK01000004">
    <property type="protein sequence ID" value="CEO59766.1"/>
    <property type="molecule type" value="Genomic_DNA"/>
</dbReference>
<keyword evidence="8" id="KW-1185">Reference proteome</keyword>
<evidence type="ECO:0000256" key="3">
    <source>
        <dbReference type="ARBA" id="ARBA00022801"/>
    </source>
</evidence>
<dbReference type="GO" id="GO:0000027">
    <property type="term" value="P:ribosomal large subunit assembly"/>
    <property type="evidence" value="ECO:0007669"/>
    <property type="project" value="TreeGrafter"/>
</dbReference>
<dbReference type="SUPFAM" id="SSF53098">
    <property type="entry name" value="Ribonuclease H-like"/>
    <property type="match status" value="1"/>
</dbReference>
<dbReference type="GO" id="GO:0003676">
    <property type="term" value="F:nucleic acid binding"/>
    <property type="evidence" value="ECO:0007669"/>
    <property type="project" value="InterPro"/>
</dbReference>
<protein>
    <recommendedName>
        <fullName evidence="6">Exonuclease domain-containing protein</fullName>
    </recommendedName>
</protein>
<evidence type="ECO:0000313" key="7">
    <source>
        <dbReference type="EMBL" id="CEO59766.1"/>
    </source>
</evidence>
<dbReference type="Pfam" id="PF00929">
    <property type="entry name" value="RNase_T"/>
    <property type="match status" value="1"/>
</dbReference>